<feature type="region of interest" description="Disordered" evidence="3">
    <location>
        <begin position="558"/>
        <end position="600"/>
    </location>
</feature>
<dbReference type="PANTHER" id="PTHR48051:SF1">
    <property type="entry name" value="RAS SUPPRESSOR PROTEIN 1"/>
    <property type="match status" value="1"/>
</dbReference>
<evidence type="ECO:0000256" key="3">
    <source>
        <dbReference type="SAM" id="MobiDB-lite"/>
    </source>
</evidence>
<dbReference type="InterPro" id="IPR001611">
    <property type="entry name" value="Leu-rich_rpt"/>
</dbReference>
<dbReference type="AlphaFoldDB" id="A0AAV5GI62"/>
<evidence type="ECO:0000313" key="4">
    <source>
        <dbReference type="EMBL" id="GJN89833.1"/>
    </source>
</evidence>
<dbReference type="SUPFAM" id="SSF52058">
    <property type="entry name" value="L domain-like"/>
    <property type="match status" value="1"/>
</dbReference>
<feature type="compositionally biased region" description="Basic and acidic residues" evidence="3">
    <location>
        <begin position="763"/>
        <end position="774"/>
    </location>
</feature>
<feature type="region of interest" description="Disordered" evidence="3">
    <location>
        <begin position="416"/>
        <end position="439"/>
    </location>
</feature>
<evidence type="ECO:0000256" key="1">
    <source>
        <dbReference type="ARBA" id="ARBA00022614"/>
    </source>
</evidence>
<organism evidence="4 5">
    <name type="scientific">Rhodotorula paludigena</name>
    <dbReference type="NCBI Taxonomy" id="86838"/>
    <lineage>
        <taxon>Eukaryota</taxon>
        <taxon>Fungi</taxon>
        <taxon>Dikarya</taxon>
        <taxon>Basidiomycota</taxon>
        <taxon>Pucciniomycotina</taxon>
        <taxon>Microbotryomycetes</taxon>
        <taxon>Sporidiobolales</taxon>
        <taxon>Sporidiobolaceae</taxon>
        <taxon>Rhodotorula</taxon>
    </lineage>
</organism>
<feature type="compositionally biased region" description="Low complexity" evidence="3">
    <location>
        <begin position="629"/>
        <end position="654"/>
    </location>
</feature>
<dbReference type="Proteomes" id="UP001342314">
    <property type="component" value="Unassembled WGS sequence"/>
</dbReference>
<dbReference type="PROSITE" id="PS51450">
    <property type="entry name" value="LRR"/>
    <property type="match status" value="1"/>
</dbReference>
<keyword evidence="1" id="KW-0433">Leucine-rich repeat</keyword>
<feature type="region of interest" description="Disordered" evidence="3">
    <location>
        <begin position="739"/>
        <end position="782"/>
    </location>
</feature>
<dbReference type="InterPro" id="IPR003591">
    <property type="entry name" value="Leu-rich_rpt_typical-subtyp"/>
</dbReference>
<gene>
    <name evidence="4" type="ORF">Rhopal_002822-T1</name>
</gene>
<feature type="compositionally biased region" description="Low complexity" evidence="3">
    <location>
        <begin position="20"/>
        <end position="43"/>
    </location>
</feature>
<evidence type="ECO:0000313" key="5">
    <source>
        <dbReference type="Proteomes" id="UP001342314"/>
    </source>
</evidence>
<feature type="compositionally biased region" description="Pro residues" evidence="3">
    <location>
        <begin position="619"/>
        <end position="628"/>
    </location>
</feature>
<accession>A0AAV5GI62</accession>
<dbReference type="InterPro" id="IPR050216">
    <property type="entry name" value="LRR_domain-containing"/>
</dbReference>
<reference evidence="4 5" key="1">
    <citation type="submission" date="2021-12" db="EMBL/GenBank/DDBJ databases">
        <title>High titer production of polyol ester of fatty acids by Rhodotorula paludigena BS15 towards product separation-free biomass refinery.</title>
        <authorList>
            <person name="Mano J."/>
            <person name="Ono H."/>
            <person name="Tanaka T."/>
            <person name="Naito K."/>
            <person name="Sushida H."/>
            <person name="Ike M."/>
            <person name="Tokuyasu K."/>
            <person name="Kitaoka M."/>
        </authorList>
    </citation>
    <scope>NUCLEOTIDE SEQUENCE [LARGE SCALE GENOMIC DNA]</scope>
    <source>
        <strain evidence="4 5">BS15</strain>
    </source>
</reference>
<comment type="caution">
    <text evidence="4">The sequence shown here is derived from an EMBL/GenBank/DDBJ whole genome shotgun (WGS) entry which is preliminary data.</text>
</comment>
<dbReference type="InterPro" id="IPR032675">
    <property type="entry name" value="LRR_dom_sf"/>
</dbReference>
<keyword evidence="2" id="KW-0677">Repeat</keyword>
<dbReference type="EMBL" id="BQKY01000005">
    <property type="protein sequence ID" value="GJN89833.1"/>
    <property type="molecule type" value="Genomic_DNA"/>
</dbReference>
<protein>
    <recommendedName>
        <fullName evidence="6">Leucine rich repeat domain containing protein</fullName>
    </recommendedName>
</protein>
<dbReference type="SMART" id="SM00369">
    <property type="entry name" value="LRR_TYP"/>
    <property type="match status" value="2"/>
</dbReference>
<dbReference type="PANTHER" id="PTHR48051">
    <property type="match status" value="1"/>
</dbReference>
<feature type="compositionally biased region" description="Acidic residues" evidence="3">
    <location>
        <begin position="51"/>
        <end position="69"/>
    </location>
</feature>
<proteinExistence type="predicted"/>
<name>A0AAV5GI62_9BASI</name>
<dbReference type="Gene3D" id="3.80.10.10">
    <property type="entry name" value="Ribonuclease Inhibitor"/>
    <property type="match status" value="1"/>
</dbReference>
<evidence type="ECO:0008006" key="6">
    <source>
        <dbReference type="Google" id="ProtNLM"/>
    </source>
</evidence>
<evidence type="ECO:0000256" key="2">
    <source>
        <dbReference type="ARBA" id="ARBA00022737"/>
    </source>
</evidence>
<dbReference type="GO" id="GO:0005737">
    <property type="term" value="C:cytoplasm"/>
    <property type="evidence" value="ECO:0007669"/>
    <property type="project" value="TreeGrafter"/>
</dbReference>
<feature type="region of interest" description="Disordered" evidence="3">
    <location>
        <begin position="617"/>
        <end position="654"/>
    </location>
</feature>
<feature type="region of interest" description="Disordered" evidence="3">
    <location>
        <begin position="1"/>
        <end position="116"/>
    </location>
</feature>
<keyword evidence="5" id="KW-1185">Reference proteome</keyword>
<sequence>MSRSPGYSNGLGPAAQPAFLRRPSSTRSTSSSSFLSTTASSLSETDRDGAYGDDDDDDESSTEGDDSSDDDRSTEGLYSSSGLSGDEARLLSRLDSSLAGPSSSRGPAIASERTASPVARSNLRLSLAVLRARQSLATHSFDALAAALKSLAAALPPLATLVRRPHAGVGGTGGGGGGGGAGQDNPLGVFVPILARLAGDVRAALLDDGDKGREFRRTKLAREDAKALVALKQRWNAGGGAAGGKGKGRESDSLEWVGAVESAVKQSPPPDFLAEPAFAHLTAALLTSLEAFLLPSSLPRLSLSKLNLTDLDLDGWPALRRLEHVAAWYCSFTVATMEEATNKAGRALDGVRSLDLSKNRLTSFPLYLCRLFPNLETLSLSHNHFSHLPPWITLFSSLRRLRTHGNRLVSSRKALKPLSTASSSRSGRARAHPKGAGARANVRDVLKSVQDTLVQTPLDRLLPSSWRVEETSLSAIAAQVYQKHSPTGAPCDGTSRLDADTEPPLALLPPHLADLVESSYTCASCARFLTPSSPLFVPTFYERVHHLDPGISIPSRLPPALHAPAPPPALAPQPALDSPLATPPRSNTPAPATRGLTAAERPATLEQRLLLALLARLDAPPPPPPPPSSTARRTSSFSSSLLRPAPAPSAAAGTLPTLVIGGSGAHGRGWRFCALCAGAHLGVLEDVLALREAQAGVEVWALEEEEGGGGEGDGWARWERLRRWSCECVVCVEERRVRSGEEREGRGGPGAGDGVNETLLPERGAREGAAEREAAPSSARPKVLRWYRRKEKLPEGVGRGPGTQAVVDGA</sequence>